<gene>
    <name evidence="4" type="ORF">MELLADRAFT_123538</name>
</gene>
<reference evidence="5" key="1">
    <citation type="journal article" date="2011" name="Proc. Natl. Acad. Sci. U.S.A.">
        <title>Obligate biotrophy features unraveled by the genomic analysis of rust fungi.</title>
        <authorList>
            <person name="Duplessis S."/>
            <person name="Cuomo C.A."/>
            <person name="Lin Y.-C."/>
            <person name="Aerts A."/>
            <person name="Tisserant E."/>
            <person name="Veneault-Fourrey C."/>
            <person name="Joly D.L."/>
            <person name="Hacquard S."/>
            <person name="Amselem J."/>
            <person name="Cantarel B.L."/>
            <person name="Chiu R."/>
            <person name="Coutinho P.M."/>
            <person name="Feau N."/>
            <person name="Field M."/>
            <person name="Frey P."/>
            <person name="Gelhaye E."/>
            <person name="Goldberg J."/>
            <person name="Grabherr M.G."/>
            <person name="Kodira C.D."/>
            <person name="Kohler A."/>
            <person name="Kuees U."/>
            <person name="Lindquist E.A."/>
            <person name="Lucas S.M."/>
            <person name="Mago R."/>
            <person name="Mauceli E."/>
            <person name="Morin E."/>
            <person name="Murat C."/>
            <person name="Pangilinan J.L."/>
            <person name="Park R."/>
            <person name="Pearson M."/>
            <person name="Quesneville H."/>
            <person name="Rouhier N."/>
            <person name="Sakthikumar S."/>
            <person name="Salamov A.A."/>
            <person name="Schmutz J."/>
            <person name="Selles B."/>
            <person name="Shapiro H."/>
            <person name="Tanguay P."/>
            <person name="Tuskan G.A."/>
            <person name="Henrissat B."/>
            <person name="Van de Peer Y."/>
            <person name="Rouze P."/>
            <person name="Ellis J.G."/>
            <person name="Dodds P.N."/>
            <person name="Schein J.E."/>
            <person name="Zhong S."/>
            <person name="Hamelin R.C."/>
            <person name="Grigoriev I.V."/>
            <person name="Szabo L.J."/>
            <person name="Martin F."/>
        </authorList>
    </citation>
    <scope>NUCLEOTIDE SEQUENCE [LARGE SCALE GENOMIC DNA]</scope>
    <source>
        <strain evidence="5">98AG31 / pathotype 3-4-7</strain>
    </source>
</reference>
<feature type="compositionally biased region" description="Low complexity" evidence="1">
    <location>
        <begin position="70"/>
        <end position="95"/>
    </location>
</feature>
<feature type="chain" id="PRO_5003314948" evidence="3">
    <location>
        <begin position="23"/>
        <end position="150"/>
    </location>
</feature>
<feature type="compositionally biased region" description="Polar residues" evidence="1">
    <location>
        <begin position="44"/>
        <end position="69"/>
    </location>
</feature>
<dbReference type="VEuPathDB" id="FungiDB:MELLADRAFT_123538"/>
<sequence>MQRILSLPVIALLALALSTLIANGTIDRRQTPPATATDIKPVTADSQSTGAETHPTGSANAIDSKGSSNTSALPSTGAASTGGSTTALPTTASSANQTNSPLGNSSEKSANTTKTTPPAGAKHSSAGQISGNFVATFVVASLSLFAALFT</sequence>
<dbReference type="Proteomes" id="UP000001072">
    <property type="component" value="Unassembled WGS sequence"/>
</dbReference>
<dbReference type="HOGENOM" id="CLU_1740943_0_0_1"/>
<dbReference type="InParanoid" id="F4RBC5"/>
<keyword evidence="2" id="KW-1133">Transmembrane helix</keyword>
<accession>F4RBC5</accession>
<feature type="region of interest" description="Disordered" evidence="1">
    <location>
        <begin position="28"/>
        <end position="126"/>
    </location>
</feature>
<proteinExistence type="predicted"/>
<feature type="transmembrane region" description="Helical" evidence="2">
    <location>
        <begin position="129"/>
        <end position="149"/>
    </location>
</feature>
<keyword evidence="3" id="KW-0732">Signal</keyword>
<feature type="compositionally biased region" description="Polar residues" evidence="1">
    <location>
        <begin position="96"/>
        <end position="116"/>
    </location>
</feature>
<evidence type="ECO:0000256" key="2">
    <source>
        <dbReference type="SAM" id="Phobius"/>
    </source>
</evidence>
<dbReference type="EMBL" id="GL883095">
    <property type="protein sequence ID" value="EGG10384.1"/>
    <property type="molecule type" value="Genomic_DNA"/>
</dbReference>
<dbReference type="AlphaFoldDB" id="F4RBC5"/>
<keyword evidence="2" id="KW-0812">Transmembrane</keyword>
<evidence type="ECO:0000256" key="1">
    <source>
        <dbReference type="SAM" id="MobiDB-lite"/>
    </source>
</evidence>
<evidence type="ECO:0000313" key="5">
    <source>
        <dbReference type="Proteomes" id="UP000001072"/>
    </source>
</evidence>
<dbReference type="KEGG" id="mlr:MELLADRAFT_123538"/>
<protein>
    <submittedName>
        <fullName evidence="4">Secreted protein</fullName>
    </submittedName>
</protein>
<dbReference type="GeneID" id="18926389"/>
<evidence type="ECO:0000256" key="3">
    <source>
        <dbReference type="SAM" id="SignalP"/>
    </source>
</evidence>
<keyword evidence="5" id="KW-1185">Reference proteome</keyword>
<dbReference type="OrthoDB" id="10598590at2759"/>
<evidence type="ECO:0000313" key="4">
    <source>
        <dbReference type="EMBL" id="EGG10384.1"/>
    </source>
</evidence>
<keyword evidence="2" id="KW-0472">Membrane</keyword>
<feature type="signal peptide" evidence="3">
    <location>
        <begin position="1"/>
        <end position="22"/>
    </location>
</feature>
<dbReference type="RefSeq" id="XP_007406685.1">
    <property type="nucleotide sequence ID" value="XM_007406623.1"/>
</dbReference>
<organism evidence="5">
    <name type="scientific">Melampsora larici-populina (strain 98AG31 / pathotype 3-4-7)</name>
    <name type="common">Poplar leaf rust fungus</name>
    <dbReference type="NCBI Taxonomy" id="747676"/>
    <lineage>
        <taxon>Eukaryota</taxon>
        <taxon>Fungi</taxon>
        <taxon>Dikarya</taxon>
        <taxon>Basidiomycota</taxon>
        <taxon>Pucciniomycotina</taxon>
        <taxon>Pucciniomycetes</taxon>
        <taxon>Pucciniales</taxon>
        <taxon>Melampsoraceae</taxon>
        <taxon>Melampsora</taxon>
    </lineage>
</organism>
<name>F4RBC5_MELLP</name>